<evidence type="ECO:0000313" key="9">
    <source>
        <dbReference type="Proteomes" id="UP000229757"/>
    </source>
</evidence>
<dbReference type="InterPro" id="IPR036188">
    <property type="entry name" value="FAD/NAD-bd_sf"/>
</dbReference>
<dbReference type="AlphaFoldDB" id="A0A2K8KPN1"/>
<dbReference type="Pfam" id="PF16901">
    <property type="entry name" value="DAO_C"/>
    <property type="match status" value="1"/>
</dbReference>
<accession>A0A2K8KPN1</accession>
<keyword evidence="9" id="KW-1185">Reference proteome</keyword>
<dbReference type="PRINTS" id="PR01001">
    <property type="entry name" value="FADG3PDH"/>
</dbReference>
<dbReference type="Gene3D" id="1.10.8.870">
    <property type="entry name" value="Alpha-glycerophosphate oxidase, cap domain"/>
    <property type="match status" value="1"/>
</dbReference>
<protein>
    <submittedName>
        <fullName evidence="8">Glycerol-3-phosphate dehydrogenase</fullName>
        <ecNumber evidence="8">1.1.5.3</ecNumber>
    </submittedName>
</protein>
<dbReference type="EC" id="1.1.5.3" evidence="8"/>
<dbReference type="KEGG" id="rfo:REIFOR_00653"/>
<evidence type="ECO:0000256" key="1">
    <source>
        <dbReference type="ARBA" id="ARBA00001974"/>
    </source>
</evidence>
<dbReference type="EMBL" id="CP011797">
    <property type="protein sequence ID" value="ATX75821.1"/>
    <property type="molecule type" value="Genomic_DNA"/>
</dbReference>
<comment type="similarity">
    <text evidence="2">Belongs to the FAD-dependent glycerol-3-phosphate dehydrogenase family.</text>
</comment>
<evidence type="ECO:0000256" key="5">
    <source>
        <dbReference type="ARBA" id="ARBA00023002"/>
    </source>
</evidence>
<evidence type="ECO:0000256" key="3">
    <source>
        <dbReference type="ARBA" id="ARBA00022630"/>
    </source>
</evidence>
<dbReference type="Gene3D" id="3.30.9.10">
    <property type="entry name" value="D-Amino Acid Oxidase, subunit A, domain 2"/>
    <property type="match status" value="1"/>
</dbReference>
<dbReference type="Pfam" id="PF01266">
    <property type="entry name" value="DAO"/>
    <property type="match status" value="1"/>
</dbReference>
<feature type="domain" description="FAD dependent oxidoreductase" evidence="6">
    <location>
        <begin position="29"/>
        <end position="390"/>
    </location>
</feature>
<dbReference type="PANTHER" id="PTHR11985">
    <property type="entry name" value="GLYCEROL-3-PHOSPHATE DEHYDROGENASE"/>
    <property type="match status" value="1"/>
</dbReference>
<evidence type="ECO:0000256" key="4">
    <source>
        <dbReference type="ARBA" id="ARBA00022827"/>
    </source>
</evidence>
<dbReference type="RefSeq" id="WP_100256203.1">
    <property type="nucleotide sequence ID" value="NZ_CP011797.1"/>
</dbReference>
<evidence type="ECO:0000313" key="8">
    <source>
        <dbReference type="EMBL" id="ATX75821.1"/>
    </source>
</evidence>
<dbReference type="PANTHER" id="PTHR11985:SF15">
    <property type="entry name" value="GLYCEROL-3-PHOSPHATE DEHYDROGENASE, MITOCHONDRIAL"/>
    <property type="match status" value="1"/>
</dbReference>
<dbReference type="InterPro" id="IPR000447">
    <property type="entry name" value="G3P_DH_FAD-dep"/>
</dbReference>
<evidence type="ECO:0000256" key="2">
    <source>
        <dbReference type="ARBA" id="ARBA00007330"/>
    </source>
</evidence>
<dbReference type="GO" id="GO:0006072">
    <property type="term" value="P:glycerol-3-phosphate metabolic process"/>
    <property type="evidence" value="ECO:0007669"/>
    <property type="project" value="InterPro"/>
</dbReference>
<dbReference type="InterPro" id="IPR031656">
    <property type="entry name" value="DAO_C"/>
</dbReference>
<comment type="cofactor">
    <cofactor evidence="1">
        <name>FAD</name>
        <dbReference type="ChEBI" id="CHEBI:57692"/>
    </cofactor>
</comment>
<name>A0A2K8KPN1_9GAMM</name>
<evidence type="ECO:0000259" key="6">
    <source>
        <dbReference type="Pfam" id="PF01266"/>
    </source>
</evidence>
<dbReference type="Proteomes" id="UP000229757">
    <property type="component" value="Chromosome"/>
</dbReference>
<dbReference type="OrthoDB" id="9766796at2"/>
<evidence type="ECO:0000259" key="7">
    <source>
        <dbReference type="Pfam" id="PF16901"/>
    </source>
</evidence>
<dbReference type="GO" id="GO:0004368">
    <property type="term" value="F:glycerol-3-phosphate dehydrogenase (quinone) activity"/>
    <property type="evidence" value="ECO:0007669"/>
    <property type="project" value="UniProtKB-EC"/>
</dbReference>
<sequence length="530" mass="56713">MSTDKAGLAATQAWVRADQKAAMANQSVDVLVIGGGASGAGVFLDALSRGLSAVLIEKQDFMAGTSSRSTKLVHGGVRYLEQAVQQLDPGKYQLVKEALSERKRMLAMAPHLAWPINLITPVKSLIGLPYFRVGLGVYDFLSGSEKIGPSRMENKKALHEICPDLDLKPLAGGVSYFDGQFDDARFGVAMLRTALEMGGHALNYAAITGLIHEDGLVVGAHCSDLMADDVEAGDAAFSIHAKAVVNCTGPWSDTLRTMADPECKPVMSVSSGVHLVIDRDLLPTGRGILIPETEDGRVLFLLPWLGKTLIGTTDDPAQLSMTPTVSDDEIDYILRTANSWLSRPILRSEVSASWSGLRPLVADTDSETTSQLSREHVVINNKGLISLTGGKWTTWRRMGQDCIDFVLKNSTLTAKPCGTPGMFLAGAQGDAAAACAALAHLPADIQAHLWQAYGDRAAQVLACGSAERLVAGEVYIEAELQWIVQQEGACTVEDVLNRRLRVGMLDERVAAEMAPRVAELLAQAQTAVPA</sequence>
<organism evidence="8 9">
    <name type="scientific">Reinekea forsetii</name>
    <dbReference type="NCBI Taxonomy" id="1336806"/>
    <lineage>
        <taxon>Bacteria</taxon>
        <taxon>Pseudomonadati</taxon>
        <taxon>Pseudomonadota</taxon>
        <taxon>Gammaproteobacteria</taxon>
        <taxon>Oceanospirillales</taxon>
        <taxon>Saccharospirillaceae</taxon>
        <taxon>Reinekea</taxon>
    </lineage>
</organism>
<feature type="domain" description="Alpha-glycerophosphate oxidase C-terminal" evidence="7">
    <location>
        <begin position="417"/>
        <end position="523"/>
    </location>
</feature>
<reference evidence="8 9" key="1">
    <citation type="journal article" date="2017" name="Environ. Microbiol.">
        <title>Genomic and physiological analyses of 'Reinekea forsetii' reveal a versatile opportunistic lifestyle during spring algae blooms.</title>
        <authorList>
            <person name="Avci B."/>
            <person name="Hahnke R.L."/>
            <person name="Chafee M."/>
            <person name="Fischer T."/>
            <person name="Gruber-Vodicka H."/>
            <person name="Tegetmeyer H.E."/>
            <person name="Harder J."/>
            <person name="Fuchs B.M."/>
            <person name="Amann R.I."/>
            <person name="Teeling H."/>
        </authorList>
    </citation>
    <scope>NUCLEOTIDE SEQUENCE [LARGE SCALE GENOMIC DNA]</scope>
    <source>
        <strain evidence="8 9">Hel1_31_D35</strain>
    </source>
</reference>
<dbReference type="Gene3D" id="3.50.50.60">
    <property type="entry name" value="FAD/NAD(P)-binding domain"/>
    <property type="match status" value="1"/>
</dbReference>
<dbReference type="InterPro" id="IPR038299">
    <property type="entry name" value="DAO_C_sf"/>
</dbReference>
<keyword evidence="4" id="KW-0274">FAD</keyword>
<gene>
    <name evidence="8" type="ORF">REIFOR_00653</name>
</gene>
<keyword evidence="3" id="KW-0285">Flavoprotein</keyword>
<keyword evidence="5 8" id="KW-0560">Oxidoreductase</keyword>
<dbReference type="SUPFAM" id="SSF51905">
    <property type="entry name" value="FAD/NAD(P)-binding domain"/>
    <property type="match status" value="1"/>
</dbReference>
<proteinExistence type="inferred from homology"/>
<dbReference type="InterPro" id="IPR006076">
    <property type="entry name" value="FAD-dep_OxRdtase"/>
</dbReference>